<name>A0AAD5QZE9_PARTN</name>
<dbReference type="AlphaFoldDB" id="A0AAD5QZE9"/>
<comment type="caution">
    <text evidence="1">The sequence shown here is derived from an EMBL/GenBank/DDBJ whole genome shotgun (WGS) entry which is preliminary data.</text>
</comment>
<dbReference type="Proteomes" id="UP001196413">
    <property type="component" value="Unassembled WGS sequence"/>
</dbReference>
<reference evidence="1" key="1">
    <citation type="submission" date="2021-06" db="EMBL/GenBank/DDBJ databases">
        <title>Parelaphostrongylus tenuis whole genome reference sequence.</title>
        <authorList>
            <person name="Garwood T.J."/>
            <person name="Larsen P.A."/>
            <person name="Fountain-Jones N.M."/>
            <person name="Garbe J.R."/>
            <person name="Macchietto M.G."/>
            <person name="Kania S.A."/>
            <person name="Gerhold R.W."/>
            <person name="Richards J.E."/>
            <person name="Wolf T.M."/>
        </authorList>
    </citation>
    <scope>NUCLEOTIDE SEQUENCE</scope>
    <source>
        <strain evidence="1">MNPRO001-30</strain>
        <tissue evidence="1">Meninges</tissue>
    </source>
</reference>
<organism evidence="1 2">
    <name type="scientific">Parelaphostrongylus tenuis</name>
    <name type="common">Meningeal worm</name>
    <dbReference type="NCBI Taxonomy" id="148309"/>
    <lineage>
        <taxon>Eukaryota</taxon>
        <taxon>Metazoa</taxon>
        <taxon>Ecdysozoa</taxon>
        <taxon>Nematoda</taxon>
        <taxon>Chromadorea</taxon>
        <taxon>Rhabditida</taxon>
        <taxon>Rhabditina</taxon>
        <taxon>Rhabditomorpha</taxon>
        <taxon>Strongyloidea</taxon>
        <taxon>Metastrongylidae</taxon>
        <taxon>Parelaphostrongylus</taxon>
    </lineage>
</organism>
<sequence length="159" mass="18303">MTVSDLEDEKERESATEIISTISEHPGCIEFENADKEHYSRLIPFPSGICDDRMAACNNWRYDQGDCQMESVLSKNPRNCSDLSLRPWGAAQRRQRKFEVSKVSRDVKMEDIPLEDGEFCWTTFANIIKPLFMPMEPQARFTAANHFADYLKGESVNNK</sequence>
<keyword evidence="2" id="KW-1185">Reference proteome</keyword>
<dbReference type="EMBL" id="JAHQIW010005575">
    <property type="protein sequence ID" value="KAJ1366521.1"/>
    <property type="molecule type" value="Genomic_DNA"/>
</dbReference>
<accession>A0AAD5QZE9</accession>
<protein>
    <submittedName>
        <fullName evidence="1">Uncharacterized protein</fullName>
    </submittedName>
</protein>
<proteinExistence type="predicted"/>
<evidence type="ECO:0000313" key="1">
    <source>
        <dbReference type="EMBL" id="KAJ1366521.1"/>
    </source>
</evidence>
<gene>
    <name evidence="1" type="ORF">KIN20_027198</name>
</gene>
<evidence type="ECO:0000313" key="2">
    <source>
        <dbReference type="Proteomes" id="UP001196413"/>
    </source>
</evidence>